<evidence type="ECO:0000256" key="2">
    <source>
        <dbReference type="SAM" id="MobiDB-lite"/>
    </source>
</evidence>
<feature type="region of interest" description="Disordered" evidence="2">
    <location>
        <begin position="42"/>
        <end position="62"/>
    </location>
</feature>
<organism evidence="4 5">
    <name type="scientific">Leucocoprinus birnbaumii</name>
    <dbReference type="NCBI Taxonomy" id="56174"/>
    <lineage>
        <taxon>Eukaryota</taxon>
        <taxon>Fungi</taxon>
        <taxon>Dikarya</taxon>
        <taxon>Basidiomycota</taxon>
        <taxon>Agaricomycotina</taxon>
        <taxon>Agaricomycetes</taxon>
        <taxon>Agaricomycetidae</taxon>
        <taxon>Agaricales</taxon>
        <taxon>Agaricineae</taxon>
        <taxon>Agaricaceae</taxon>
        <taxon>Leucocoprinus</taxon>
    </lineage>
</organism>
<dbReference type="InterPro" id="IPR027417">
    <property type="entry name" value="P-loop_NTPase"/>
</dbReference>
<keyword evidence="1" id="KW-0677">Repeat</keyword>
<evidence type="ECO:0000313" key="4">
    <source>
        <dbReference type="EMBL" id="KAJ3554299.1"/>
    </source>
</evidence>
<dbReference type="PANTHER" id="PTHR10039">
    <property type="entry name" value="AMELOGENIN"/>
    <property type="match status" value="1"/>
</dbReference>
<evidence type="ECO:0000259" key="3">
    <source>
        <dbReference type="PROSITE" id="PS50837"/>
    </source>
</evidence>
<accession>A0AAD5YJF4</accession>
<proteinExistence type="predicted"/>
<feature type="domain" description="NACHT" evidence="3">
    <location>
        <begin position="249"/>
        <end position="401"/>
    </location>
</feature>
<dbReference type="AlphaFoldDB" id="A0AAD5YJF4"/>
<dbReference type="InterPro" id="IPR056884">
    <property type="entry name" value="NPHP3-like_N"/>
</dbReference>
<name>A0AAD5YJF4_9AGAR</name>
<dbReference type="PROSITE" id="PS50837">
    <property type="entry name" value="NACHT"/>
    <property type="match status" value="1"/>
</dbReference>
<gene>
    <name evidence="4" type="ORF">NP233_g12448</name>
</gene>
<comment type="caution">
    <text evidence="4">The sequence shown here is derived from an EMBL/GenBank/DDBJ whole genome shotgun (WGS) entry which is preliminary data.</text>
</comment>
<dbReference type="InterPro" id="IPR007111">
    <property type="entry name" value="NACHT_NTPase"/>
</dbReference>
<sequence>MSNGATQKSFPVHEQNEDCHRLTNRFDAASVGTQRSRNMLFSEPSPVNSARSDEPQFVPDSRGPVLMSHPSTIALEHPEQTAGHSTAQSSLHPGITSKRHSRERPALLPSSSYPHTQAIQRMPREGFEQMIPHIDAHSMHNATFGEGSFANAHNIKIGTAYMIDSSYRGNNHSITEGRVKGQRQTDQERRMKEEEFEAIILEKIASKGISAAMLYAKDRGYVPRCNDDTRQALCDRIIPWVQDDKETPRVLWLSGPAGVGKSAVAQTIAEILDRRGLLGGVFFFSRLNNRSDPNVVIPTLVYQLARRLPEYLKIITKKIIRDPLILDNNRSTQFRELIIDPFLSLSSQTSTVAQKPLLVIIDGLDECSNRGAQREFVEMIAKHSQLEGAALQFRWMICSRPEPDINVAFSSPLCEATCRQEKLEIDDPEAQSDALRILQKGFEDIRRRYSDEIADDWPTSHQMYYIASQASGHLGFVSFIIRFIGDDHYDDPPGQLDICLKFLRNTSGPGHPNPLHALDLVYTQIFSNIPANILPTTKRILGLFVRYRDLCPNVIVLANFLALNQTSFYRALRHLHSVIFVPSANDATKMSIKIYHASFTDYLKDSSRSGKFALNDEMLHLDVALAGLKWLSCASQKDLGRGNAWVDFSWLPPEAMRSSITRHLCHLSFTPCWKACTRVPIHTLTTLMKALEEFDFNLDFLKWGNSYAPVFVNFIRWLASLRARSSNILTIRDSPPFPQIPAIRLYQESKNPRAFVTPFPTAIEYNSDSFTVYLYLGKVDPVLFALEIRTSCSYTGFLIGN</sequence>
<dbReference type="PANTHER" id="PTHR10039:SF14">
    <property type="entry name" value="NACHT DOMAIN-CONTAINING PROTEIN"/>
    <property type="match status" value="1"/>
</dbReference>
<dbReference type="Pfam" id="PF24883">
    <property type="entry name" value="NPHP3_N"/>
    <property type="match status" value="1"/>
</dbReference>
<reference evidence="4" key="1">
    <citation type="submission" date="2022-07" db="EMBL/GenBank/DDBJ databases">
        <title>Genome Sequence of Leucocoprinus birnbaumii.</title>
        <authorList>
            <person name="Buettner E."/>
        </authorList>
    </citation>
    <scope>NUCLEOTIDE SEQUENCE</scope>
    <source>
        <strain evidence="4">VT141</strain>
    </source>
</reference>
<feature type="region of interest" description="Disordered" evidence="2">
    <location>
        <begin position="78"/>
        <end position="116"/>
    </location>
</feature>
<protein>
    <recommendedName>
        <fullName evidence="3">NACHT domain-containing protein</fullName>
    </recommendedName>
</protein>
<keyword evidence="5" id="KW-1185">Reference proteome</keyword>
<feature type="compositionally biased region" description="Polar residues" evidence="2">
    <location>
        <begin position="82"/>
        <end position="91"/>
    </location>
</feature>
<evidence type="ECO:0000313" key="5">
    <source>
        <dbReference type="Proteomes" id="UP001213000"/>
    </source>
</evidence>
<dbReference type="Gene3D" id="3.40.50.300">
    <property type="entry name" value="P-loop containing nucleotide triphosphate hydrolases"/>
    <property type="match status" value="1"/>
</dbReference>
<evidence type="ECO:0000256" key="1">
    <source>
        <dbReference type="ARBA" id="ARBA00022737"/>
    </source>
</evidence>
<dbReference type="SUPFAM" id="SSF52540">
    <property type="entry name" value="P-loop containing nucleoside triphosphate hydrolases"/>
    <property type="match status" value="1"/>
</dbReference>
<dbReference type="EMBL" id="JANIEX010001805">
    <property type="protein sequence ID" value="KAJ3554299.1"/>
    <property type="molecule type" value="Genomic_DNA"/>
</dbReference>
<dbReference type="Proteomes" id="UP001213000">
    <property type="component" value="Unassembled WGS sequence"/>
</dbReference>